<feature type="compositionally biased region" description="Basic and acidic residues" evidence="1">
    <location>
        <begin position="23"/>
        <end position="39"/>
    </location>
</feature>
<evidence type="ECO:0000259" key="2">
    <source>
        <dbReference type="Pfam" id="PF05424"/>
    </source>
</evidence>
<dbReference type="InterPro" id="IPR008602">
    <property type="entry name" value="Duffy-antigen-binding"/>
</dbReference>
<dbReference type="Gene3D" id="1.20.1310.20">
    <property type="entry name" value="Duffy-antigen binding domain"/>
    <property type="match status" value="1"/>
</dbReference>
<name>A0A024VX00_PLAFA</name>
<feature type="region of interest" description="Disordered" evidence="1">
    <location>
        <begin position="1"/>
        <end position="48"/>
    </location>
</feature>
<protein>
    <recommendedName>
        <fullName evidence="6">Duffy-binding-like domain-containing protein</fullName>
    </recommendedName>
</protein>
<dbReference type="Gene3D" id="1.20.58.830">
    <property type="match status" value="1"/>
</dbReference>
<reference evidence="4 5" key="2">
    <citation type="submission" date="2013-02" db="EMBL/GenBank/DDBJ databases">
        <title>The Genome Sequence of Plasmodium falciparum Tanzania (2000708).</title>
        <authorList>
            <consortium name="The Broad Institute Genome Sequencing Platform"/>
            <consortium name="The Broad Institute Genome Sequencing Center for Infectious Disease"/>
            <person name="Neafsey D."/>
            <person name="Cheeseman I."/>
            <person name="Volkman S."/>
            <person name="Adams J."/>
            <person name="Walker B."/>
            <person name="Young S.K."/>
            <person name="Zeng Q."/>
            <person name="Gargeya S."/>
            <person name="Fitzgerald M."/>
            <person name="Haas B."/>
            <person name="Abouelleil A."/>
            <person name="Alvarado L."/>
            <person name="Arachchi H.M."/>
            <person name="Berlin A.M."/>
            <person name="Chapman S.B."/>
            <person name="Dewar J."/>
            <person name="Goldberg J."/>
            <person name="Griggs A."/>
            <person name="Gujja S."/>
            <person name="Hansen M."/>
            <person name="Howarth C."/>
            <person name="Imamovic A."/>
            <person name="Larimer J."/>
            <person name="McCowan C."/>
            <person name="Murphy C."/>
            <person name="Neiman D."/>
            <person name="Pearson M."/>
            <person name="Priest M."/>
            <person name="Roberts A."/>
            <person name="Saif S."/>
            <person name="Shea T."/>
            <person name="Sisk P."/>
            <person name="Sykes S."/>
            <person name="Wortman J."/>
            <person name="Nusbaum C."/>
            <person name="Birren B."/>
        </authorList>
    </citation>
    <scope>NUCLEOTIDE SEQUENCE [LARGE SCALE GENOMIC DNA]</scope>
    <source>
        <strain evidence="5">Tanzania (2000708)</strain>
    </source>
</reference>
<sequence>MAKKENEKAEEKDPECGTVNRILKGDHGNSKVGDCKPKTEGPYPDWKSGDKSLVDDDNVFMPPRRQKLCLFYVADTNEKNKIDNQDDLRDGFIRTAAAETFLAWYYYKSKHSNGKELEEKLKEGEIPPEFFRSMFYTYGDYRDIFFDTDISAKTDKSHVKSATDFIRNFFSNDGSKSPGNLSRENWWQTNSPKIWKGMLCGLSHVFSGNDKETARTQLTTKYTYSTVKFSGDNTTSLEEFAKRPQFLRWMTEWGEHFCREHKVEKGKLAAKCGDCAVDPDDGSKCDGECGECQEQCQAYKRWIKTWQDNYKKQKQRYTEVKDNPQYNNDNDVLGTTHAY</sequence>
<gene>
    <name evidence="4" type="ORF">PFTANZ_06505</name>
</gene>
<feature type="domain" description="Duffy-binding-like" evidence="3">
    <location>
        <begin position="252"/>
        <end position="330"/>
    </location>
</feature>
<dbReference type="GO" id="GO:0046789">
    <property type="term" value="F:host cell surface receptor binding"/>
    <property type="evidence" value="ECO:0007669"/>
    <property type="project" value="InterPro"/>
</dbReference>
<dbReference type="AlphaFoldDB" id="A0A024VX00"/>
<evidence type="ECO:0000256" key="1">
    <source>
        <dbReference type="SAM" id="MobiDB-lite"/>
    </source>
</evidence>
<dbReference type="EMBL" id="KI927091">
    <property type="protein sequence ID" value="ETW32775.1"/>
    <property type="molecule type" value="Genomic_DNA"/>
</dbReference>
<accession>A0A024VX00</accession>
<feature type="compositionally biased region" description="Basic and acidic residues" evidence="1">
    <location>
        <begin position="1"/>
        <end position="15"/>
    </location>
</feature>
<dbReference type="SUPFAM" id="SSF140924">
    <property type="entry name" value="Duffy binding domain-like"/>
    <property type="match status" value="1"/>
</dbReference>
<dbReference type="GO" id="GO:0016020">
    <property type="term" value="C:membrane"/>
    <property type="evidence" value="ECO:0007669"/>
    <property type="project" value="InterPro"/>
</dbReference>
<feature type="domain" description="Duffy-antigen binding" evidence="2">
    <location>
        <begin position="59"/>
        <end position="221"/>
    </location>
</feature>
<dbReference type="Pfam" id="PF22672">
    <property type="entry name" value="DBL_C"/>
    <property type="match status" value="1"/>
</dbReference>
<organism evidence="4 5">
    <name type="scientific">Plasmodium falciparum Tanzania</name>
    <name type="common">2000708</name>
    <dbReference type="NCBI Taxonomy" id="1036725"/>
    <lineage>
        <taxon>Eukaryota</taxon>
        <taxon>Sar</taxon>
        <taxon>Alveolata</taxon>
        <taxon>Apicomplexa</taxon>
        <taxon>Aconoidasida</taxon>
        <taxon>Haemosporida</taxon>
        <taxon>Plasmodiidae</taxon>
        <taxon>Plasmodium</taxon>
        <taxon>Plasmodium (Laverania)</taxon>
    </lineage>
</organism>
<dbReference type="Proteomes" id="UP000030708">
    <property type="component" value="Unassembled WGS sequence"/>
</dbReference>
<evidence type="ECO:0008006" key="6">
    <source>
        <dbReference type="Google" id="ProtNLM"/>
    </source>
</evidence>
<dbReference type="InterPro" id="IPR042202">
    <property type="entry name" value="Duffy-ag-bd_sf"/>
</dbReference>
<proteinExistence type="predicted"/>
<dbReference type="OrthoDB" id="10643385at2759"/>
<dbReference type="InterPro" id="IPR054595">
    <property type="entry name" value="DBL_C"/>
</dbReference>
<reference evidence="4 5" key="1">
    <citation type="submission" date="2013-02" db="EMBL/GenBank/DDBJ databases">
        <title>The Genome Annotation of Plasmodium falciparum Tanzania (2000708).</title>
        <authorList>
            <consortium name="The Broad Institute Genome Sequencing Platform"/>
            <consortium name="The Broad Institute Genome Sequencing Center for Infectious Disease"/>
            <person name="Neafsey D."/>
            <person name="Hoffman S."/>
            <person name="Volkman S."/>
            <person name="Rosenthal P."/>
            <person name="Walker B."/>
            <person name="Young S.K."/>
            <person name="Zeng Q."/>
            <person name="Gargeya S."/>
            <person name="Fitzgerald M."/>
            <person name="Haas B."/>
            <person name="Abouelleil A."/>
            <person name="Allen A.W."/>
            <person name="Alvarado L."/>
            <person name="Arachchi H.M."/>
            <person name="Berlin A.M."/>
            <person name="Chapman S.B."/>
            <person name="Gainer-Dewar J."/>
            <person name="Goldberg J."/>
            <person name="Griggs A."/>
            <person name="Gujja S."/>
            <person name="Hansen M."/>
            <person name="Howarth C."/>
            <person name="Imamovic A."/>
            <person name="Ireland A."/>
            <person name="Larimer J."/>
            <person name="McCowan C."/>
            <person name="Murphy C."/>
            <person name="Pearson M."/>
            <person name="Poon T.W."/>
            <person name="Priest M."/>
            <person name="Roberts A."/>
            <person name="Saif S."/>
            <person name="Shea T."/>
            <person name="Sisk P."/>
            <person name="Sykes S."/>
            <person name="Wortman J."/>
            <person name="Nusbaum C."/>
            <person name="Birren B."/>
        </authorList>
    </citation>
    <scope>NUCLEOTIDE SEQUENCE [LARGE SCALE GENOMIC DNA]</scope>
    <source>
        <strain evidence="5">Tanzania (2000708)</strain>
    </source>
</reference>
<evidence type="ECO:0000313" key="4">
    <source>
        <dbReference type="EMBL" id="ETW32775.1"/>
    </source>
</evidence>
<feature type="non-terminal residue" evidence="4">
    <location>
        <position position="339"/>
    </location>
</feature>
<dbReference type="Pfam" id="PF05424">
    <property type="entry name" value="Duffy_binding"/>
    <property type="match status" value="1"/>
</dbReference>
<evidence type="ECO:0000259" key="3">
    <source>
        <dbReference type="Pfam" id="PF22672"/>
    </source>
</evidence>
<evidence type="ECO:0000313" key="5">
    <source>
        <dbReference type="Proteomes" id="UP000030708"/>
    </source>
</evidence>